<name>A0A8J9TRI8_PHATR</name>
<dbReference type="PANTHER" id="PTHR43542:SF1">
    <property type="entry name" value="METHYLTRANSFERASE"/>
    <property type="match status" value="1"/>
</dbReference>
<evidence type="ECO:0000313" key="3">
    <source>
        <dbReference type="EMBL" id="CAG9286789.1"/>
    </source>
</evidence>
<dbReference type="EMBL" id="OU594964">
    <property type="protein sequence ID" value="CAG9286789.1"/>
    <property type="molecule type" value="Genomic_DNA"/>
</dbReference>
<organism evidence="3">
    <name type="scientific">Phaeodactylum tricornutum</name>
    <name type="common">Diatom</name>
    <dbReference type="NCBI Taxonomy" id="2850"/>
    <lineage>
        <taxon>Eukaryota</taxon>
        <taxon>Sar</taxon>
        <taxon>Stramenopiles</taxon>
        <taxon>Ochrophyta</taxon>
        <taxon>Bacillariophyta</taxon>
        <taxon>Bacillariophyceae</taxon>
        <taxon>Bacillariophycidae</taxon>
        <taxon>Naviculales</taxon>
        <taxon>Phaeodactylaceae</taxon>
        <taxon>Phaeodactylum</taxon>
    </lineage>
</organism>
<protein>
    <recommendedName>
        <fullName evidence="4">N6-adenine-specific methylase</fullName>
    </recommendedName>
</protein>
<dbReference type="PANTHER" id="PTHR43542">
    <property type="entry name" value="METHYLTRANSFERASE"/>
    <property type="match status" value="1"/>
</dbReference>
<gene>
    <name evidence="3" type="ORF">PTTT1_LOCUS33457</name>
</gene>
<reference evidence="3" key="1">
    <citation type="submission" date="2022-02" db="EMBL/GenBank/DDBJ databases">
        <authorList>
            <person name="Giguere J D."/>
        </authorList>
    </citation>
    <scope>NUCLEOTIDE SEQUENCE</scope>
    <source>
        <strain evidence="3">CCAP 1055/1</strain>
    </source>
</reference>
<dbReference type="GO" id="GO:0031167">
    <property type="term" value="P:rRNA methylation"/>
    <property type="evidence" value="ECO:0007669"/>
    <property type="project" value="InterPro"/>
</dbReference>
<keyword evidence="1" id="KW-0489">Methyltransferase</keyword>
<dbReference type="Pfam" id="PF03602">
    <property type="entry name" value="Cons_hypoth95"/>
    <property type="match status" value="1"/>
</dbReference>
<proteinExistence type="predicted"/>
<dbReference type="PIRSF" id="PIRSF004553">
    <property type="entry name" value="CHP00095"/>
    <property type="match status" value="1"/>
</dbReference>
<sequence length="216" mass="23695">MLRIAAGTAKGRRLDSPNVYLRPMMGKVREAVYSTFTAFGLYDPATTTRHLDIFAGSGSVGLESLSRGAAHCTFVDLSEDCCSAVERNVKWCDFAGKEQIVCGEAIQVLNEPFAAGIPELQTYQLVTLCPPYEEIVYGDLIEAVANSPVVTDDTVVLIEYPVELGCLPHVVRRRDGGAMVGVRNRRYGRTVIAIYVVNPTGRLEVAYSRPEEFITL</sequence>
<dbReference type="GO" id="GO:0008168">
    <property type="term" value="F:methyltransferase activity"/>
    <property type="evidence" value="ECO:0007669"/>
    <property type="project" value="UniProtKB-KW"/>
</dbReference>
<dbReference type="Proteomes" id="UP000836788">
    <property type="component" value="Chromosome 23"/>
</dbReference>
<evidence type="ECO:0000256" key="2">
    <source>
        <dbReference type="ARBA" id="ARBA00022679"/>
    </source>
</evidence>
<dbReference type="SUPFAM" id="SSF53335">
    <property type="entry name" value="S-adenosyl-L-methionine-dependent methyltransferases"/>
    <property type="match status" value="1"/>
</dbReference>
<evidence type="ECO:0000256" key="1">
    <source>
        <dbReference type="ARBA" id="ARBA00022603"/>
    </source>
</evidence>
<dbReference type="Gene3D" id="3.40.50.150">
    <property type="entry name" value="Vaccinia Virus protein VP39"/>
    <property type="match status" value="1"/>
</dbReference>
<dbReference type="InterPro" id="IPR029063">
    <property type="entry name" value="SAM-dependent_MTases_sf"/>
</dbReference>
<dbReference type="InterPro" id="IPR004398">
    <property type="entry name" value="RNA_MeTrfase_RsmD"/>
</dbReference>
<evidence type="ECO:0008006" key="4">
    <source>
        <dbReference type="Google" id="ProtNLM"/>
    </source>
</evidence>
<accession>A0A8J9TRI8</accession>
<keyword evidence="2" id="KW-0808">Transferase</keyword>
<dbReference type="AlphaFoldDB" id="A0A8J9TRI8"/>